<evidence type="ECO:0000313" key="2">
    <source>
        <dbReference type="EMBL" id="JAT26637.1"/>
    </source>
</evidence>
<reference evidence="2" key="1">
    <citation type="submission" date="2015-11" db="EMBL/GenBank/DDBJ databases">
        <title>De novo transcriptome assembly of four potential Pierce s Disease insect vectors from Arizona vineyards.</title>
        <authorList>
            <person name="Tassone E.E."/>
        </authorList>
    </citation>
    <scope>NUCLEOTIDE SEQUENCE</scope>
</reference>
<feature type="region of interest" description="Disordered" evidence="1">
    <location>
        <begin position="1"/>
        <end position="63"/>
    </location>
</feature>
<evidence type="ECO:0000256" key="1">
    <source>
        <dbReference type="SAM" id="MobiDB-lite"/>
    </source>
</evidence>
<accession>A0A1B6LSK5</accession>
<dbReference type="AlphaFoldDB" id="A0A1B6LSK5"/>
<sequence>MMKRKSKRTQFSNKHTKSPPRQVEEDEIYSESATEPSPKRWQKPSKSPVGRRQEKFRSEYEYSEFEMPHNEYVEYDNGYDHFQNDLWSEAYEGYTTEDSYRHRRRPGRSRMYMTESVSEGYDSDNMSGWGKEEMSEDVDYWEGERRPDTSELASEYSYREDHPRGEREHKYGRRGSRHSPDMTESETSPYRGEYNVYLAHQPIGHRAFRYNREQHKQTHRTKSNDTESSEKSDTESVTQEEETESTTGQQNYAVYAAHVGQNSPAVFQQQQIQGKVLSSTNFNNDIQKTVPGLENLNREPHKDQSEIVYLPVVMVDDGATAGKSKLISPRSLINQSGEPAEKPLETKMQVYVTKDMEQNNIFKQAQQHNIEEAEEAEEVSIYDTSNHQREFQKRKSRHSKMSLRPRKYVSKADLPHNLYPVQKSYINVLSRLKSQERMSKRASGINFLHTLPRVSQKLHLSKSHQTNERTLKKVRQSQSKTRTDKKSSEDAIEPFVDIIPQMSTSQHLHLHTSAINLQDQTANVLAPEQLTRKSGVPVPVQSRTDTRQMSRVISKDIEKEDELRKSLEPLNIDIKPSSSIAHIKEDKKAAIIETKALHPVVGRQSVIGEGINGKQNEIRELRTQPQKILSTKSSKLINRSVSKQNITRPKERKSIISTIFRRNPKQKGMNESRELFSEVFPEHYDSDATLGSPIHSDREKKLKRKRSRDRRRNLKRRGKSVEFLESEEETINYIPAQLFGFYNSFLIIFVQTAQFFLGLTTHDKLIELMSVFQRSDQTRSYGT</sequence>
<protein>
    <submittedName>
        <fullName evidence="2">Uncharacterized protein</fullName>
    </submittedName>
</protein>
<proteinExistence type="predicted"/>
<feature type="compositionally biased region" description="Basic and acidic residues" evidence="1">
    <location>
        <begin position="157"/>
        <end position="169"/>
    </location>
</feature>
<organism evidence="2">
    <name type="scientific">Graphocephala atropunctata</name>
    <dbReference type="NCBI Taxonomy" id="36148"/>
    <lineage>
        <taxon>Eukaryota</taxon>
        <taxon>Metazoa</taxon>
        <taxon>Ecdysozoa</taxon>
        <taxon>Arthropoda</taxon>
        <taxon>Hexapoda</taxon>
        <taxon>Insecta</taxon>
        <taxon>Pterygota</taxon>
        <taxon>Neoptera</taxon>
        <taxon>Paraneoptera</taxon>
        <taxon>Hemiptera</taxon>
        <taxon>Auchenorrhyncha</taxon>
        <taxon>Membracoidea</taxon>
        <taxon>Cicadellidae</taxon>
        <taxon>Cicadellinae</taxon>
        <taxon>Cicadellini</taxon>
        <taxon>Graphocephala</taxon>
    </lineage>
</organism>
<feature type="region of interest" description="Disordered" evidence="1">
    <location>
        <begin position="213"/>
        <end position="248"/>
    </location>
</feature>
<feature type="compositionally biased region" description="Basic and acidic residues" evidence="1">
    <location>
        <begin position="51"/>
        <end position="63"/>
    </location>
</feature>
<feature type="region of interest" description="Disordered" evidence="1">
    <location>
        <begin position="458"/>
        <end position="491"/>
    </location>
</feature>
<feature type="compositionally biased region" description="Basic residues" evidence="1">
    <location>
        <begin position="701"/>
        <end position="713"/>
    </location>
</feature>
<gene>
    <name evidence="2" type="ORF">g.27400</name>
</gene>
<feature type="region of interest" description="Disordered" evidence="1">
    <location>
        <begin position="140"/>
        <end position="190"/>
    </location>
</feature>
<feature type="compositionally biased region" description="Basic residues" evidence="1">
    <location>
        <begin position="1"/>
        <end position="18"/>
    </location>
</feature>
<dbReference type="EMBL" id="GEBQ01013340">
    <property type="protein sequence ID" value="JAT26637.1"/>
    <property type="molecule type" value="Transcribed_RNA"/>
</dbReference>
<feature type="compositionally biased region" description="Basic and acidic residues" evidence="1">
    <location>
        <begin position="213"/>
        <end position="234"/>
    </location>
</feature>
<name>A0A1B6LSK5_9HEMI</name>
<feature type="region of interest" description="Disordered" evidence="1">
    <location>
        <begin position="687"/>
        <end position="713"/>
    </location>
</feature>